<evidence type="ECO:0000256" key="2">
    <source>
        <dbReference type="ARBA" id="ARBA00022448"/>
    </source>
</evidence>
<keyword evidence="6 7" id="KW-0998">Cell outer membrane</keyword>
<dbReference type="InterPro" id="IPR039426">
    <property type="entry name" value="TonB-dep_rcpt-like"/>
</dbReference>
<dbReference type="Gene3D" id="2.170.130.10">
    <property type="entry name" value="TonB-dependent receptor, plug domain"/>
    <property type="match status" value="1"/>
</dbReference>
<reference evidence="10 11" key="1">
    <citation type="submission" date="2022-01" db="EMBL/GenBank/DDBJ databases">
        <title>Flavihumibacter sp. nov., isolated from sediment of a river.</title>
        <authorList>
            <person name="Liu H."/>
        </authorList>
    </citation>
    <scope>NUCLEOTIDE SEQUENCE [LARGE SCALE GENOMIC DNA]</scope>
    <source>
        <strain evidence="10 11">RY-1</strain>
    </source>
</reference>
<dbReference type="Proteomes" id="UP001200145">
    <property type="component" value="Unassembled WGS sequence"/>
</dbReference>
<evidence type="ECO:0000313" key="11">
    <source>
        <dbReference type="Proteomes" id="UP001200145"/>
    </source>
</evidence>
<accession>A0ABS9BD72</accession>
<dbReference type="NCBIfam" id="TIGR04057">
    <property type="entry name" value="SusC_RagA_signa"/>
    <property type="match status" value="1"/>
</dbReference>
<dbReference type="Gene3D" id="2.60.40.1120">
    <property type="entry name" value="Carboxypeptidase-like, regulatory domain"/>
    <property type="match status" value="1"/>
</dbReference>
<dbReference type="InterPro" id="IPR012910">
    <property type="entry name" value="Plug_dom"/>
</dbReference>
<dbReference type="NCBIfam" id="TIGR04056">
    <property type="entry name" value="OMP_RagA_SusC"/>
    <property type="match status" value="1"/>
</dbReference>
<evidence type="ECO:0000256" key="3">
    <source>
        <dbReference type="ARBA" id="ARBA00022452"/>
    </source>
</evidence>
<protein>
    <submittedName>
        <fullName evidence="10">SusC/RagA family TonB-linked outer membrane protein</fullName>
    </submittedName>
</protein>
<evidence type="ECO:0000256" key="4">
    <source>
        <dbReference type="ARBA" id="ARBA00022692"/>
    </source>
</evidence>
<comment type="caution">
    <text evidence="10">The sequence shown here is derived from an EMBL/GenBank/DDBJ whole genome shotgun (WGS) entry which is preliminary data.</text>
</comment>
<dbReference type="Pfam" id="PF13715">
    <property type="entry name" value="CarbopepD_reg_2"/>
    <property type="match status" value="1"/>
</dbReference>
<evidence type="ECO:0000256" key="7">
    <source>
        <dbReference type="PROSITE-ProRule" id="PRU01360"/>
    </source>
</evidence>
<dbReference type="Gene3D" id="2.40.170.20">
    <property type="entry name" value="TonB-dependent receptor, beta-barrel domain"/>
    <property type="match status" value="1"/>
</dbReference>
<keyword evidence="3 7" id="KW-1134">Transmembrane beta strand</keyword>
<keyword evidence="2 7" id="KW-0813">Transport</keyword>
<comment type="subcellular location">
    <subcellularLocation>
        <location evidence="1 7">Cell outer membrane</location>
        <topology evidence="1 7">Multi-pass membrane protein</topology>
    </subcellularLocation>
</comment>
<organism evidence="10 11">
    <name type="scientific">Flavihumibacter fluminis</name>
    <dbReference type="NCBI Taxonomy" id="2909236"/>
    <lineage>
        <taxon>Bacteria</taxon>
        <taxon>Pseudomonadati</taxon>
        <taxon>Bacteroidota</taxon>
        <taxon>Chitinophagia</taxon>
        <taxon>Chitinophagales</taxon>
        <taxon>Chitinophagaceae</taxon>
        <taxon>Flavihumibacter</taxon>
    </lineage>
</organism>
<dbReference type="PROSITE" id="PS52016">
    <property type="entry name" value="TONB_DEPENDENT_REC_3"/>
    <property type="match status" value="1"/>
</dbReference>
<sequence length="1030" mass="112236">MRELRLLVLMLLFSSVLSAQTRQLSGLLKDSKTGAGIPSATLKVKGKNFSAVTDANGSFTMTVPEGAFQLDISSVGYTTKTVSVDANENSLMLSLDLGEGNLDEVVVTALGIVKEARKVGYAVTTVKNDALSVGRETNVGNALAGRVSGLKVSSTSSGPGGTSKLLLRGMPSMNGAGAPLIVINGVPMQNVQRGAAGEWGGADNGDGLGNLNPDDIESMTVLKGQSASALYGNRATNGVIVITTKSAKRGDYNIDYNLNYMSDRALDFTDFQTVYGQGVGGQKPGSAAAAQTTARLSWGARLDGSPITQFDGSTRPYSAVSGNINNFYRVAPSMTNTVAFSRGGDMGNFRISFSNLDSKSILENSGLKRNTVNMNFTQRITDKLSISMIGNYIDERSQNRPYLSDGPLNANNGFFLANNVDIRWLAPGFDPTTGNEVVFSDDIFVTNPYFVVNQFRNDLGRRRIIVTPSVKYDIFKWLYVQGRMGYDNSDDNSFSVTPWGTAYSQDRRGSLNGIGKSQITEINYELLVGGNRDLTDDISMDFTLGANKRVNRNENISVGGGPFIVPYQYTFNNVVNFNRGYGFSKQQVNSAFYSLDFAYKNLITLSTTGRYDAYSTFPTDVAGIFTPSVSASFVFHDLLNAKALNYGKFRASFAQTSGEPQRPYTTSLYYSLGNTYNGLPLGNYSQSLPNGLLRPFAVTEFEVGFDLRFFNSRLNLDFAAYTRETRDEIMPASYSISSGFTSGFVATGSTQNKGVEVQLTAIPVQTKNFSWTSSLNFTYVKNKILATNPNGTNLNLGTNRAVIGNAVTAYAVGMAGPQIFAFDYRYDAKGDILVDGSGLPLRGNLIPMGSTLPTHYGGWNNEFNYKRFTFSFLIDFNYGNKILSATQHYAMTRGLHKMTLEGRETGITVGFLENGQQNTTAADAQSYYTELARRITKTNVLDGDFVKLRQVNLAYNFPDNLFNKVPLFRGATLSLVGRNLFYLMKKTDNIDPEASFGANINYLGIEGTSLPTARTLGFNLNLRFKNGSKN</sequence>
<dbReference type="EMBL" id="JAKEVY010000001">
    <property type="protein sequence ID" value="MCF1713230.1"/>
    <property type="molecule type" value="Genomic_DNA"/>
</dbReference>
<evidence type="ECO:0000313" key="10">
    <source>
        <dbReference type="EMBL" id="MCF1713230.1"/>
    </source>
</evidence>
<keyword evidence="5 7" id="KW-0472">Membrane</keyword>
<name>A0ABS9BD72_9BACT</name>
<evidence type="ECO:0000259" key="9">
    <source>
        <dbReference type="Pfam" id="PF07715"/>
    </source>
</evidence>
<evidence type="ECO:0000256" key="1">
    <source>
        <dbReference type="ARBA" id="ARBA00004571"/>
    </source>
</evidence>
<dbReference type="InterPro" id="IPR037066">
    <property type="entry name" value="Plug_dom_sf"/>
</dbReference>
<dbReference type="InterPro" id="IPR023997">
    <property type="entry name" value="TonB-dep_OMP_SusC/RagA_CS"/>
</dbReference>
<keyword evidence="8" id="KW-0732">Signal</keyword>
<dbReference type="InterPro" id="IPR008969">
    <property type="entry name" value="CarboxyPept-like_regulatory"/>
</dbReference>
<evidence type="ECO:0000256" key="5">
    <source>
        <dbReference type="ARBA" id="ARBA00023136"/>
    </source>
</evidence>
<feature type="domain" description="TonB-dependent receptor plug" evidence="9">
    <location>
        <begin position="116"/>
        <end position="239"/>
    </location>
</feature>
<keyword evidence="11" id="KW-1185">Reference proteome</keyword>
<dbReference type="RefSeq" id="WP_234863720.1">
    <property type="nucleotide sequence ID" value="NZ_JAKEVY010000001.1"/>
</dbReference>
<dbReference type="Pfam" id="PF07715">
    <property type="entry name" value="Plug"/>
    <property type="match status" value="1"/>
</dbReference>
<dbReference type="SUPFAM" id="SSF56935">
    <property type="entry name" value="Porins"/>
    <property type="match status" value="1"/>
</dbReference>
<dbReference type="InterPro" id="IPR036942">
    <property type="entry name" value="Beta-barrel_TonB_sf"/>
</dbReference>
<evidence type="ECO:0000256" key="6">
    <source>
        <dbReference type="ARBA" id="ARBA00023237"/>
    </source>
</evidence>
<gene>
    <name evidence="10" type="ORF">L0U88_01145</name>
</gene>
<feature type="signal peptide" evidence="8">
    <location>
        <begin position="1"/>
        <end position="19"/>
    </location>
</feature>
<comment type="similarity">
    <text evidence="7">Belongs to the TonB-dependent receptor family.</text>
</comment>
<dbReference type="SUPFAM" id="SSF49464">
    <property type="entry name" value="Carboxypeptidase regulatory domain-like"/>
    <property type="match status" value="1"/>
</dbReference>
<keyword evidence="4 7" id="KW-0812">Transmembrane</keyword>
<dbReference type="InterPro" id="IPR023996">
    <property type="entry name" value="TonB-dep_OMP_SusC/RagA"/>
</dbReference>
<evidence type="ECO:0000256" key="8">
    <source>
        <dbReference type="SAM" id="SignalP"/>
    </source>
</evidence>
<proteinExistence type="inferred from homology"/>
<feature type="chain" id="PRO_5046112550" evidence="8">
    <location>
        <begin position="20"/>
        <end position="1030"/>
    </location>
</feature>